<comment type="caution">
    <text evidence="2">The sequence shown here is derived from an EMBL/GenBank/DDBJ whole genome shotgun (WGS) entry which is preliminary data.</text>
</comment>
<organism evidence="2 3">
    <name type="scientific">Candidatus Methanofastidiosum methylothiophilum</name>
    <dbReference type="NCBI Taxonomy" id="1705564"/>
    <lineage>
        <taxon>Archaea</taxon>
        <taxon>Methanobacteriati</taxon>
        <taxon>Methanobacteriota</taxon>
        <taxon>Stenosarchaea group</taxon>
        <taxon>Candidatus Methanofastidiosia</taxon>
        <taxon>Candidatus Methanofastidiosales</taxon>
        <taxon>Candidatus Methanofastidiosaceae</taxon>
        <taxon>Candidatus Methanofastidiosum</taxon>
    </lineage>
</organism>
<feature type="domain" description="DUF7000" evidence="1">
    <location>
        <begin position="5"/>
        <end position="160"/>
    </location>
</feature>
<name>A0A150IM16_9EURY</name>
<sequence length="163" mass="19685">MESFNQYMDYYRKEMKKGTVRNAYKGLMEYIMDLRTHFKNKYPSYFVSGLYYGYMDMTYFSFSPDSLKDRKLKIAVVFIHDTVRFEVWLSGQNKEIQSIYWKLFKDKNWNKYKIVPTIEGYDSIVEHVLIANPDFSNLDELTEKIEKGTLKFIQDVEEFLEEN</sequence>
<reference evidence="2 3" key="1">
    <citation type="journal article" date="2016" name="ISME J.">
        <title>Chasing the elusive Euryarchaeota class WSA2: genomes reveal a uniquely fastidious methyl-reducing methanogen.</title>
        <authorList>
            <person name="Nobu M.K."/>
            <person name="Narihiro T."/>
            <person name="Kuroda K."/>
            <person name="Mei R."/>
            <person name="Liu W.T."/>
        </authorList>
    </citation>
    <scope>NUCLEOTIDE SEQUENCE [LARGE SCALE GENOMIC DNA]</scope>
    <source>
        <strain evidence="2">U1lsi0528_Bin089</strain>
    </source>
</reference>
<protein>
    <recommendedName>
        <fullName evidence="1">DUF7000 domain-containing protein</fullName>
    </recommendedName>
</protein>
<gene>
    <name evidence="2" type="ORF">AMQ74_01880</name>
</gene>
<dbReference type="EMBL" id="LNGD01000227">
    <property type="protein sequence ID" value="KYC45942.1"/>
    <property type="molecule type" value="Genomic_DNA"/>
</dbReference>
<evidence type="ECO:0000259" key="1">
    <source>
        <dbReference type="Pfam" id="PF22526"/>
    </source>
</evidence>
<dbReference type="InterPro" id="IPR054269">
    <property type="entry name" value="DUF7000"/>
</dbReference>
<evidence type="ECO:0000313" key="2">
    <source>
        <dbReference type="EMBL" id="KYC45942.1"/>
    </source>
</evidence>
<proteinExistence type="predicted"/>
<dbReference type="Pfam" id="PF22526">
    <property type="entry name" value="DUF7000"/>
    <property type="match status" value="1"/>
</dbReference>
<dbReference type="AlphaFoldDB" id="A0A150IM16"/>
<accession>A0A150IM16</accession>
<evidence type="ECO:0000313" key="3">
    <source>
        <dbReference type="Proteomes" id="UP000075578"/>
    </source>
</evidence>
<dbReference type="Proteomes" id="UP000075578">
    <property type="component" value="Unassembled WGS sequence"/>
</dbReference>